<keyword evidence="2" id="KW-1185">Reference proteome</keyword>
<organism evidence="1 2">
    <name type="scientific">Polaromonas jejuensis</name>
    <dbReference type="NCBI Taxonomy" id="457502"/>
    <lineage>
        <taxon>Bacteria</taxon>
        <taxon>Pseudomonadati</taxon>
        <taxon>Pseudomonadota</taxon>
        <taxon>Betaproteobacteria</taxon>
        <taxon>Burkholderiales</taxon>
        <taxon>Comamonadaceae</taxon>
        <taxon>Polaromonas</taxon>
    </lineage>
</organism>
<dbReference type="EMBL" id="JBHSMX010000060">
    <property type="protein sequence ID" value="MFC5522919.1"/>
    <property type="molecule type" value="Genomic_DNA"/>
</dbReference>
<dbReference type="RefSeq" id="WP_068835371.1">
    <property type="nucleotide sequence ID" value="NZ_JBHSMX010000060.1"/>
</dbReference>
<reference evidence="2" key="1">
    <citation type="journal article" date="2019" name="Int. J. Syst. Evol. Microbiol.">
        <title>The Global Catalogue of Microorganisms (GCM) 10K type strain sequencing project: providing services to taxonomists for standard genome sequencing and annotation.</title>
        <authorList>
            <consortium name="The Broad Institute Genomics Platform"/>
            <consortium name="The Broad Institute Genome Sequencing Center for Infectious Disease"/>
            <person name="Wu L."/>
            <person name="Ma J."/>
        </authorList>
    </citation>
    <scope>NUCLEOTIDE SEQUENCE [LARGE SCALE GENOMIC DNA]</scope>
    <source>
        <strain evidence="2">CGMCC 4.7277</strain>
    </source>
</reference>
<name>A0ABW0QFD3_9BURK</name>
<dbReference type="Proteomes" id="UP001596084">
    <property type="component" value="Unassembled WGS sequence"/>
</dbReference>
<sequence>MSLRNIPFGTSGCSAIARTKLDDGGQQPHTQDERYFVPARQGEIINGQRLEAGAGETFFFVAEGRRTTLKT</sequence>
<evidence type="ECO:0000313" key="2">
    <source>
        <dbReference type="Proteomes" id="UP001596084"/>
    </source>
</evidence>
<proteinExistence type="predicted"/>
<evidence type="ECO:0000313" key="1">
    <source>
        <dbReference type="EMBL" id="MFC5522919.1"/>
    </source>
</evidence>
<protein>
    <recommendedName>
        <fullName evidence="3">Cyclic nucleotide-binding domain-containing protein</fullName>
    </recommendedName>
</protein>
<evidence type="ECO:0008006" key="3">
    <source>
        <dbReference type="Google" id="ProtNLM"/>
    </source>
</evidence>
<comment type="caution">
    <text evidence="1">The sequence shown here is derived from an EMBL/GenBank/DDBJ whole genome shotgun (WGS) entry which is preliminary data.</text>
</comment>
<accession>A0ABW0QFD3</accession>
<gene>
    <name evidence="1" type="ORF">ACFPP7_18680</name>
</gene>